<evidence type="ECO:0000256" key="1">
    <source>
        <dbReference type="SAM" id="MobiDB-lite"/>
    </source>
</evidence>
<comment type="caution">
    <text evidence="4">The sequence shown here is derived from an EMBL/GenBank/DDBJ whole genome shotgun (WGS) entry which is preliminary data.</text>
</comment>
<keyword evidence="2" id="KW-0812">Transmembrane</keyword>
<dbReference type="Pfam" id="PF09851">
    <property type="entry name" value="SHOCT"/>
    <property type="match status" value="1"/>
</dbReference>
<keyword evidence="5" id="KW-1185">Reference proteome</keyword>
<dbReference type="Proteomes" id="UP000324104">
    <property type="component" value="Unassembled WGS sequence"/>
</dbReference>
<keyword evidence="2" id="KW-0472">Membrane</keyword>
<feature type="transmembrane region" description="Helical" evidence="2">
    <location>
        <begin position="12"/>
        <end position="30"/>
    </location>
</feature>
<accession>A0A5D5AQ84</accession>
<feature type="domain" description="SHOCT" evidence="3">
    <location>
        <begin position="103"/>
        <end position="129"/>
    </location>
</feature>
<evidence type="ECO:0000259" key="3">
    <source>
        <dbReference type="Pfam" id="PF09851"/>
    </source>
</evidence>
<feature type="region of interest" description="Disordered" evidence="1">
    <location>
        <begin position="75"/>
        <end position="102"/>
    </location>
</feature>
<proteinExistence type="predicted"/>
<organism evidence="4 5">
    <name type="scientific">Natrialba swarupiae</name>
    <dbReference type="NCBI Taxonomy" id="2448032"/>
    <lineage>
        <taxon>Archaea</taxon>
        <taxon>Methanobacteriati</taxon>
        <taxon>Methanobacteriota</taxon>
        <taxon>Stenosarchaea group</taxon>
        <taxon>Halobacteria</taxon>
        <taxon>Halobacteriales</taxon>
        <taxon>Natrialbaceae</taxon>
        <taxon>Natrialba</taxon>
    </lineage>
</organism>
<evidence type="ECO:0000313" key="5">
    <source>
        <dbReference type="Proteomes" id="UP000324104"/>
    </source>
</evidence>
<keyword evidence="2" id="KW-1133">Transmembrane helix</keyword>
<sequence>MAEDPATRFRENVTEITAMVVTGIWLVGLFTNQWWWLPFLLVGYIVVVPLVALLFGDEEDREEWWDWSDDAEDDWWGWGSDEKEADDRTATEPERRKTNNAHALETLRDRYAAGELTDEQFERKLERLLETETLEDVEHWRRQAREENRQSRDRDLEFDT</sequence>
<dbReference type="RefSeq" id="WP_149081523.1">
    <property type="nucleotide sequence ID" value="NZ_VTAW01000012.1"/>
</dbReference>
<evidence type="ECO:0000256" key="2">
    <source>
        <dbReference type="SAM" id="Phobius"/>
    </source>
</evidence>
<evidence type="ECO:0000313" key="4">
    <source>
        <dbReference type="EMBL" id="TYT61962.1"/>
    </source>
</evidence>
<dbReference type="InterPro" id="IPR018649">
    <property type="entry name" value="SHOCT"/>
</dbReference>
<reference evidence="4 5" key="1">
    <citation type="submission" date="2019-08" db="EMBL/GenBank/DDBJ databases">
        <title>Archaea genome.</title>
        <authorList>
            <person name="Kajale S."/>
            <person name="Shouche Y."/>
            <person name="Deshpande N."/>
            <person name="Sharma A."/>
        </authorList>
    </citation>
    <scope>NUCLEOTIDE SEQUENCE [LARGE SCALE GENOMIC DNA]</scope>
    <source>
        <strain evidence="4 5">ESP3B_9</strain>
    </source>
</reference>
<name>A0A5D5AQ84_9EURY</name>
<feature type="transmembrane region" description="Helical" evidence="2">
    <location>
        <begin position="36"/>
        <end position="55"/>
    </location>
</feature>
<gene>
    <name evidence="4" type="ORF">FYC77_10845</name>
</gene>
<protein>
    <submittedName>
        <fullName evidence="4">SHOCT domain-containing protein</fullName>
    </submittedName>
</protein>
<dbReference type="AlphaFoldDB" id="A0A5D5AQ84"/>
<feature type="compositionally biased region" description="Basic and acidic residues" evidence="1">
    <location>
        <begin position="80"/>
        <end position="97"/>
    </location>
</feature>
<feature type="region of interest" description="Disordered" evidence="1">
    <location>
        <begin position="140"/>
        <end position="160"/>
    </location>
</feature>
<dbReference type="EMBL" id="VTAW01000012">
    <property type="protein sequence ID" value="TYT61962.1"/>
    <property type="molecule type" value="Genomic_DNA"/>
</dbReference>